<dbReference type="PANTHER" id="PTHR48042">
    <property type="entry name" value="ABC TRANSPORTER G FAMILY MEMBER 11"/>
    <property type="match status" value="1"/>
</dbReference>
<dbReference type="EMBL" id="OY731400">
    <property type="protein sequence ID" value="CAJ1936076.1"/>
    <property type="molecule type" value="Genomic_DNA"/>
</dbReference>
<keyword evidence="3" id="KW-0472">Membrane</keyword>
<comment type="similarity">
    <text evidence="1">Belongs to the ABC transporter superfamily. ABCG family. Eye pigment precursor importer (TC 3.A.1.204) subfamily.</text>
</comment>
<keyword evidence="2" id="KW-0813">Transport</keyword>
<gene>
    <name evidence="5" type="ORF">AYBTSS11_LOCUS7280</name>
</gene>
<organism evidence="5 6">
    <name type="scientific">Sphenostylis stenocarpa</name>
    <dbReference type="NCBI Taxonomy" id="92480"/>
    <lineage>
        <taxon>Eukaryota</taxon>
        <taxon>Viridiplantae</taxon>
        <taxon>Streptophyta</taxon>
        <taxon>Embryophyta</taxon>
        <taxon>Tracheophyta</taxon>
        <taxon>Spermatophyta</taxon>
        <taxon>Magnoliopsida</taxon>
        <taxon>eudicotyledons</taxon>
        <taxon>Gunneridae</taxon>
        <taxon>Pentapetalae</taxon>
        <taxon>rosids</taxon>
        <taxon>fabids</taxon>
        <taxon>Fabales</taxon>
        <taxon>Fabaceae</taxon>
        <taxon>Papilionoideae</taxon>
        <taxon>50 kb inversion clade</taxon>
        <taxon>NPAAA clade</taxon>
        <taxon>indigoferoid/millettioid clade</taxon>
        <taxon>Phaseoleae</taxon>
        <taxon>Sphenostylis</taxon>
    </lineage>
</organism>
<evidence type="ECO:0000313" key="5">
    <source>
        <dbReference type="EMBL" id="CAJ1936076.1"/>
    </source>
</evidence>
<name>A0AA86SC64_9FABA</name>
<evidence type="ECO:0000313" key="6">
    <source>
        <dbReference type="Proteomes" id="UP001189624"/>
    </source>
</evidence>
<keyword evidence="6" id="KW-1185">Reference proteome</keyword>
<dbReference type="GO" id="GO:0016887">
    <property type="term" value="F:ATP hydrolysis activity"/>
    <property type="evidence" value="ECO:0007669"/>
    <property type="project" value="InterPro"/>
</dbReference>
<dbReference type="InterPro" id="IPR052215">
    <property type="entry name" value="Plant_ABCG"/>
</dbReference>
<sequence>MACIHDESASSAPRCANKAKPSSESVLQQSVIDIEATTLEMEGCRGAMKMNGDESEGVCLTWKDVWVSASNGKNESRPILEGLSGYAKPGQLLAIMGPSGCGKSTLLDTLAGIHHKLLIICITFGPVQFLSTLLFILAFPKE</sequence>
<dbReference type="GO" id="GO:0005524">
    <property type="term" value="F:ATP binding"/>
    <property type="evidence" value="ECO:0007669"/>
    <property type="project" value="InterPro"/>
</dbReference>
<accession>A0AA86SC64</accession>
<keyword evidence="3" id="KW-1133">Transmembrane helix</keyword>
<feature type="domain" description="ABC transporter" evidence="4">
    <location>
        <begin position="80"/>
        <end position="115"/>
    </location>
</feature>
<protein>
    <recommendedName>
        <fullName evidence="4">ABC transporter domain-containing protein</fullName>
    </recommendedName>
</protein>
<dbReference type="AlphaFoldDB" id="A0AA86SC64"/>
<dbReference type="InterPro" id="IPR003439">
    <property type="entry name" value="ABC_transporter-like_ATP-bd"/>
</dbReference>
<evidence type="ECO:0000256" key="2">
    <source>
        <dbReference type="ARBA" id="ARBA00022448"/>
    </source>
</evidence>
<feature type="transmembrane region" description="Helical" evidence="3">
    <location>
        <begin position="117"/>
        <end position="139"/>
    </location>
</feature>
<keyword evidence="3" id="KW-0812">Transmembrane</keyword>
<evidence type="ECO:0000256" key="1">
    <source>
        <dbReference type="ARBA" id="ARBA00005814"/>
    </source>
</evidence>
<dbReference type="Gramene" id="rna-AYBTSS11_LOCUS7280">
    <property type="protein sequence ID" value="CAJ1936076.1"/>
    <property type="gene ID" value="gene-AYBTSS11_LOCUS7280"/>
</dbReference>
<reference evidence="5" key="1">
    <citation type="submission" date="2023-10" db="EMBL/GenBank/DDBJ databases">
        <authorList>
            <person name="Domelevo Entfellner J.-B."/>
        </authorList>
    </citation>
    <scope>NUCLEOTIDE SEQUENCE</scope>
</reference>
<dbReference type="Gene3D" id="3.40.50.300">
    <property type="entry name" value="P-loop containing nucleotide triphosphate hydrolases"/>
    <property type="match status" value="1"/>
</dbReference>
<dbReference type="PANTHER" id="PTHR48042:SF1">
    <property type="entry name" value="ABC TRANSPORTER G FAMILY MEMBER 11-LIKE"/>
    <property type="match status" value="1"/>
</dbReference>
<dbReference type="Proteomes" id="UP001189624">
    <property type="component" value="Chromosome 3"/>
</dbReference>
<proteinExistence type="inferred from homology"/>
<evidence type="ECO:0000256" key="3">
    <source>
        <dbReference type="SAM" id="Phobius"/>
    </source>
</evidence>
<dbReference type="InterPro" id="IPR027417">
    <property type="entry name" value="P-loop_NTPase"/>
</dbReference>
<dbReference type="Pfam" id="PF00005">
    <property type="entry name" value="ABC_tran"/>
    <property type="match status" value="1"/>
</dbReference>
<dbReference type="SUPFAM" id="SSF52540">
    <property type="entry name" value="P-loop containing nucleoside triphosphate hydrolases"/>
    <property type="match status" value="1"/>
</dbReference>
<evidence type="ECO:0000259" key="4">
    <source>
        <dbReference type="Pfam" id="PF00005"/>
    </source>
</evidence>